<proteinExistence type="predicted"/>
<keyword evidence="3" id="KW-1185">Reference proteome</keyword>
<comment type="caution">
    <text evidence="2">The sequence shown here is derived from an EMBL/GenBank/DDBJ whole genome shotgun (WGS) entry which is preliminary data.</text>
</comment>
<evidence type="ECO:0000256" key="1">
    <source>
        <dbReference type="SAM" id="MobiDB-lite"/>
    </source>
</evidence>
<organism evidence="2 3">
    <name type="scientific">Austropuccinia psidii MF-1</name>
    <dbReference type="NCBI Taxonomy" id="1389203"/>
    <lineage>
        <taxon>Eukaryota</taxon>
        <taxon>Fungi</taxon>
        <taxon>Dikarya</taxon>
        <taxon>Basidiomycota</taxon>
        <taxon>Pucciniomycotina</taxon>
        <taxon>Pucciniomycetes</taxon>
        <taxon>Pucciniales</taxon>
        <taxon>Sphaerophragmiaceae</taxon>
        <taxon>Austropuccinia</taxon>
    </lineage>
</organism>
<feature type="region of interest" description="Disordered" evidence="1">
    <location>
        <begin position="40"/>
        <end position="70"/>
    </location>
</feature>
<dbReference type="AlphaFoldDB" id="A0A9Q3FL75"/>
<reference evidence="2" key="1">
    <citation type="submission" date="2021-03" db="EMBL/GenBank/DDBJ databases">
        <title>Draft genome sequence of rust myrtle Austropuccinia psidii MF-1, a brazilian biotype.</title>
        <authorList>
            <person name="Quecine M.C."/>
            <person name="Pachon D.M.R."/>
            <person name="Bonatelli M.L."/>
            <person name="Correr F.H."/>
            <person name="Franceschini L.M."/>
            <person name="Leite T.F."/>
            <person name="Margarido G.R.A."/>
            <person name="Almeida C.A."/>
            <person name="Ferrarezi J.A."/>
            <person name="Labate C.A."/>
        </authorList>
    </citation>
    <scope>NUCLEOTIDE SEQUENCE</scope>
    <source>
        <strain evidence="2">MF-1</strain>
    </source>
</reference>
<sequence>MKTIRTPMLNRPSNQRHLPLLPFHIATPVPLCRENGASTLDQRTTSTSPNGRQCADSYGSFQQSVTQTKRHTQDGVAVTFTRPQPNQKHLEVNDKPNIKALPTSKFRRPQARYLVLLEQHSPWHPQ</sequence>
<gene>
    <name evidence="2" type="ORF">O181_081758</name>
</gene>
<feature type="compositionally biased region" description="Polar residues" evidence="1">
    <location>
        <begin position="40"/>
        <end position="51"/>
    </location>
</feature>
<evidence type="ECO:0000313" key="3">
    <source>
        <dbReference type="Proteomes" id="UP000765509"/>
    </source>
</evidence>
<name>A0A9Q3FL75_9BASI</name>
<evidence type="ECO:0000313" key="2">
    <source>
        <dbReference type="EMBL" id="MBW0542043.1"/>
    </source>
</evidence>
<dbReference type="EMBL" id="AVOT02046732">
    <property type="protein sequence ID" value="MBW0542043.1"/>
    <property type="molecule type" value="Genomic_DNA"/>
</dbReference>
<accession>A0A9Q3FL75</accession>
<dbReference type="Proteomes" id="UP000765509">
    <property type="component" value="Unassembled WGS sequence"/>
</dbReference>
<protein>
    <submittedName>
        <fullName evidence="2">Uncharacterized protein</fullName>
    </submittedName>
</protein>